<sequence>MKIKVVHAVTVSKSLILLRGQINYLGNQGYHTLVICSPGKEVDEFKRREKTHVKIIKMKRDISLFSDFISLINLIVFFMKYRPHIVNAGTPKAGLLVTLAAWLTRVPIRVYTIHGLRLETAQGLKRKILMFTEKIACYCSTKIIAVSPSLRNRVIQLGISTEDKICILGSGSGNGINFSDIDTNFEIKEERISEEDIVLGYVGRITKDKGVEDLLECFLNLTNNYKNIKLLILGDFEKEDAISNKSRTIIETHPNIIYKGFQNNPYPYYKLMDIFVFPTYREGFGNVSIEAAFMGLPVITTNATGAIDTVIDGKTGLIYGVGNVKQLEEKIEFLIRNPEIRKKMGVEGKKRVIKEFSSERIWNELDHLYKTLLKEKGLE</sequence>
<dbReference type="EMBL" id="CP001638">
    <property type="protein sequence ID" value="ACS25901.1"/>
    <property type="molecule type" value="Genomic_DNA"/>
</dbReference>
<dbReference type="SUPFAM" id="SSF53756">
    <property type="entry name" value="UDP-Glycosyltransferase/glycogen phosphorylase"/>
    <property type="match status" value="1"/>
</dbReference>
<evidence type="ECO:0000313" key="4">
    <source>
        <dbReference type="EMBL" id="ACS25901.1"/>
    </source>
</evidence>
<dbReference type="HOGENOM" id="CLU_009583_8_0_9"/>
<dbReference type="GO" id="GO:0016758">
    <property type="term" value="F:hexosyltransferase activity"/>
    <property type="evidence" value="ECO:0007669"/>
    <property type="project" value="TreeGrafter"/>
</dbReference>
<organism evidence="4">
    <name type="scientific">Geobacillus sp. (strain WCH70)</name>
    <dbReference type="NCBI Taxonomy" id="471223"/>
    <lineage>
        <taxon>Bacteria</taxon>
        <taxon>Bacillati</taxon>
        <taxon>Bacillota</taxon>
        <taxon>Bacilli</taxon>
        <taxon>Bacillales</taxon>
        <taxon>Anoxybacillaceae</taxon>
        <taxon>Geobacillus</taxon>
    </lineage>
</organism>
<keyword evidence="1" id="KW-0472">Membrane</keyword>
<proteinExistence type="predicted"/>
<dbReference type="PANTHER" id="PTHR45947:SF3">
    <property type="entry name" value="SULFOQUINOVOSYL TRANSFERASE SQD2"/>
    <property type="match status" value="1"/>
</dbReference>
<dbReference type="Pfam" id="PF00534">
    <property type="entry name" value="Glycos_transf_1"/>
    <property type="match status" value="1"/>
</dbReference>
<evidence type="ECO:0000259" key="3">
    <source>
        <dbReference type="Pfam" id="PF13439"/>
    </source>
</evidence>
<gene>
    <name evidence="4" type="ordered locus">GWCH70_3258</name>
</gene>
<dbReference type="STRING" id="471223.GWCH70_3258"/>
<dbReference type="InterPro" id="IPR028098">
    <property type="entry name" value="Glyco_trans_4-like_N"/>
</dbReference>
<dbReference type="CDD" id="cd03808">
    <property type="entry name" value="GT4_CapM-like"/>
    <property type="match status" value="1"/>
</dbReference>
<evidence type="ECO:0000259" key="2">
    <source>
        <dbReference type="Pfam" id="PF00534"/>
    </source>
</evidence>
<feature type="domain" description="Glycosyl transferase family 1" evidence="2">
    <location>
        <begin position="184"/>
        <end position="351"/>
    </location>
</feature>
<feature type="domain" description="Glycosyltransferase subfamily 4-like N-terminal" evidence="3">
    <location>
        <begin position="22"/>
        <end position="165"/>
    </location>
</feature>
<keyword evidence="4" id="KW-0808">Transferase</keyword>
<reference evidence="4" key="1">
    <citation type="submission" date="2009-06" db="EMBL/GenBank/DDBJ databases">
        <title>Complete sequence of chromosome of Geopacillus sp. WCH70.</title>
        <authorList>
            <consortium name="US DOE Joint Genome Institute"/>
            <person name="Lucas S."/>
            <person name="Copeland A."/>
            <person name="Lapidus A."/>
            <person name="Glavina del Rio T."/>
            <person name="Dalin E."/>
            <person name="Tice H."/>
            <person name="Bruce D."/>
            <person name="Goodwin L."/>
            <person name="Pitluck S."/>
            <person name="Chertkov O."/>
            <person name="Brettin T."/>
            <person name="Detter J.C."/>
            <person name="Han C."/>
            <person name="Larimer F."/>
            <person name="Land M."/>
            <person name="Hauser L."/>
            <person name="Kyrpides N."/>
            <person name="Mikhailova N."/>
            <person name="Brumm P."/>
            <person name="Mead D.A."/>
            <person name="Richardson P."/>
        </authorList>
    </citation>
    <scope>NUCLEOTIDE SEQUENCE [LARGE SCALE GENOMIC DNA]</scope>
    <source>
        <strain evidence="4">WCH70</strain>
    </source>
</reference>
<keyword evidence="1" id="KW-0812">Transmembrane</keyword>
<dbReference type="eggNOG" id="COG0438">
    <property type="taxonomic scope" value="Bacteria"/>
</dbReference>
<dbReference type="CAZy" id="GT4">
    <property type="family name" value="Glycosyltransferase Family 4"/>
</dbReference>
<protein>
    <submittedName>
        <fullName evidence="4">Glycosyl transferase group 1</fullName>
    </submittedName>
</protein>
<accession>C5D948</accession>
<dbReference type="Pfam" id="PF13439">
    <property type="entry name" value="Glyco_transf_4"/>
    <property type="match status" value="1"/>
</dbReference>
<dbReference type="InterPro" id="IPR001296">
    <property type="entry name" value="Glyco_trans_1"/>
</dbReference>
<feature type="transmembrane region" description="Helical" evidence="1">
    <location>
        <begin position="62"/>
        <end position="81"/>
    </location>
</feature>
<dbReference type="KEGG" id="gwc:GWCH70_3258"/>
<dbReference type="AlphaFoldDB" id="C5D948"/>
<name>C5D948_GEOSW</name>
<evidence type="ECO:0000256" key="1">
    <source>
        <dbReference type="SAM" id="Phobius"/>
    </source>
</evidence>
<dbReference type="Gene3D" id="3.40.50.2000">
    <property type="entry name" value="Glycogen Phosphorylase B"/>
    <property type="match status" value="2"/>
</dbReference>
<keyword evidence="1" id="KW-1133">Transmembrane helix</keyword>
<dbReference type="InterPro" id="IPR050194">
    <property type="entry name" value="Glycosyltransferase_grp1"/>
</dbReference>
<dbReference type="OrthoDB" id="9797829at2"/>
<dbReference type="PANTHER" id="PTHR45947">
    <property type="entry name" value="SULFOQUINOVOSYL TRANSFERASE SQD2"/>
    <property type="match status" value="1"/>
</dbReference>